<evidence type="ECO:0008006" key="3">
    <source>
        <dbReference type="Google" id="ProtNLM"/>
    </source>
</evidence>
<evidence type="ECO:0000313" key="1">
    <source>
        <dbReference type="EMBL" id="MBT9290535.1"/>
    </source>
</evidence>
<proteinExistence type="predicted"/>
<dbReference type="RefSeq" id="WP_261969127.1">
    <property type="nucleotide sequence ID" value="NZ_JAHHZF010000006.1"/>
</dbReference>
<name>A0A947D3V6_9HYPH</name>
<dbReference type="SUPFAM" id="SSF52540">
    <property type="entry name" value="P-loop containing nucleoside triphosphate hydrolases"/>
    <property type="match status" value="1"/>
</dbReference>
<protein>
    <recommendedName>
        <fullName evidence="3">Sulfotransferase</fullName>
    </recommendedName>
</protein>
<dbReference type="Gene3D" id="3.40.50.300">
    <property type="entry name" value="P-loop containing nucleotide triphosphate hydrolases"/>
    <property type="match status" value="1"/>
</dbReference>
<comment type="caution">
    <text evidence="1">The sequence shown here is derived from an EMBL/GenBank/DDBJ whole genome shotgun (WGS) entry which is preliminary data.</text>
</comment>
<organism evidence="1 2">
    <name type="scientific">Prosthecodimorpha staleyi</name>
    <dbReference type="NCBI Taxonomy" id="2840188"/>
    <lineage>
        <taxon>Bacteria</taxon>
        <taxon>Pseudomonadati</taxon>
        <taxon>Pseudomonadota</taxon>
        <taxon>Alphaproteobacteria</taxon>
        <taxon>Hyphomicrobiales</taxon>
        <taxon>Ancalomicrobiaceae</taxon>
        <taxon>Prosthecodimorpha</taxon>
    </lineage>
</organism>
<sequence length="381" mass="43179">MYMHIGMPKSGSTSIQISLSQNPDECRVADVFYPSLNWNHSKPILSMFGDDTKTFITAYGNRYHYPLSATDLESIRSRFLKEIVDSDCRTHVISGETLHRLTPERCRALRAMLAPLYDRIRILAYVRHPFGWASSRAQFSLKRYARPIASMFDPEMLSSMQSPAIPKYSRLETFINEFGAENVDIRVFDRQHFVGGDLLQDFGAAIGKPDLGRGLGGAWTNVAYSSEAVAILDRYVSRTPRLIMGRFANIRTSLEDLPGSKYSLPRRDLAKVWTCCQPQVEWLHSAIGRECFHEVYPAEADRGPVWSDETVEHLERRLGIRWKNVCDRSGTVGPRGLDLLCDGFERLAPDARHKSLLTRAGLAGLVGTLRYVRSTGYRLVR</sequence>
<gene>
    <name evidence="1" type="ORF">KL771_13780</name>
</gene>
<dbReference type="Proteomes" id="UP000766595">
    <property type="component" value="Unassembled WGS sequence"/>
</dbReference>
<accession>A0A947D3V6</accession>
<dbReference type="AlphaFoldDB" id="A0A947D3V6"/>
<reference evidence="1 2" key="1">
    <citation type="submission" date="2021-06" db="EMBL/GenBank/DDBJ databases">
        <authorList>
            <person name="Grouzdev D.S."/>
            <person name="Koziaeva V."/>
        </authorList>
    </citation>
    <scope>NUCLEOTIDE SEQUENCE [LARGE SCALE GENOMIC DNA]</scope>
    <source>
        <strain evidence="1 2">22</strain>
    </source>
</reference>
<dbReference type="EMBL" id="JAHHZF010000006">
    <property type="protein sequence ID" value="MBT9290535.1"/>
    <property type="molecule type" value="Genomic_DNA"/>
</dbReference>
<dbReference type="InterPro" id="IPR027417">
    <property type="entry name" value="P-loop_NTPase"/>
</dbReference>
<keyword evidence="2" id="KW-1185">Reference proteome</keyword>
<evidence type="ECO:0000313" key="2">
    <source>
        <dbReference type="Proteomes" id="UP000766595"/>
    </source>
</evidence>